<name>A0ACB8FES2_9SAUR</name>
<protein>
    <submittedName>
        <fullName evidence="1">CUB and sushi domain-containing protein 3</fullName>
    </submittedName>
</protein>
<evidence type="ECO:0000313" key="2">
    <source>
        <dbReference type="Proteomes" id="UP000827872"/>
    </source>
</evidence>
<gene>
    <name evidence="1" type="primary">CSMD3_4</name>
    <name evidence="1" type="ORF">K3G42_023003</name>
</gene>
<dbReference type="EMBL" id="CM037622">
    <property type="protein sequence ID" value="KAH8003699.1"/>
    <property type="molecule type" value="Genomic_DNA"/>
</dbReference>
<evidence type="ECO:0000313" key="1">
    <source>
        <dbReference type="EMBL" id="KAH8003699.1"/>
    </source>
</evidence>
<organism evidence="1 2">
    <name type="scientific">Sphaerodactylus townsendi</name>
    <dbReference type="NCBI Taxonomy" id="933632"/>
    <lineage>
        <taxon>Eukaryota</taxon>
        <taxon>Metazoa</taxon>
        <taxon>Chordata</taxon>
        <taxon>Craniata</taxon>
        <taxon>Vertebrata</taxon>
        <taxon>Euteleostomi</taxon>
        <taxon>Lepidosauria</taxon>
        <taxon>Squamata</taxon>
        <taxon>Bifurcata</taxon>
        <taxon>Gekkota</taxon>
        <taxon>Sphaerodactylidae</taxon>
        <taxon>Sphaerodactylus</taxon>
    </lineage>
</organism>
<keyword evidence="2" id="KW-1185">Reference proteome</keyword>
<reference evidence="1" key="1">
    <citation type="submission" date="2021-08" db="EMBL/GenBank/DDBJ databases">
        <title>The first chromosome-level gecko genome reveals the dynamic sex chromosomes of Neotropical dwarf geckos (Sphaerodactylidae: Sphaerodactylus).</title>
        <authorList>
            <person name="Pinto B.J."/>
            <person name="Keating S.E."/>
            <person name="Gamble T."/>
        </authorList>
    </citation>
    <scope>NUCLEOTIDE SEQUENCE</scope>
    <source>
        <strain evidence="1">TG3544</strain>
    </source>
</reference>
<dbReference type="Proteomes" id="UP000827872">
    <property type="component" value="Linkage Group LG09"/>
</dbReference>
<proteinExistence type="predicted"/>
<comment type="caution">
    <text evidence="1">The sequence shown here is derived from an EMBL/GenBank/DDBJ whole genome shotgun (WGS) entry which is preliminary data.</text>
</comment>
<sequence length="282" mass="31326">MKALPRPIVMLCHFSVMRVKIIQGLFALQIYDGRDNTAHLLGAFTGAALRGLTLSSTSNHLWLEFNSDSEATDEGFQLVYTSFELSHCEDPGVPQFGYKISDQGHFAGSTIIYGCNPGYTLHGSSLLKCMTGERRAWDYPLPSCIAECGGRFKGESSGRILSPGYPFPYDNNLRCMWMIEVDPGNIVSLQFLAFDTEASHDILHVWDGPPENDMLLKEISGSLIPEGIHSTLNIVTIQFDTDFYISKSGFAIQFSSKADIFHGCKAELGHNSYKEKEFKVKS</sequence>
<accession>A0ACB8FES2</accession>